<feature type="transmembrane region" description="Helical" evidence="7">
    <location>
        <begin position="207"/>
        <end position="227"/>
    </location>
</feature>
<keyword evidence="5 7" id="KW-1133">Transmembrane helix</keyword>
<feature type="transmembrane region" description="Helical" evidence="7">
    <location>
        <begin position="148"/>
        <end position="171"/>
    </location>
</feature>
<dbReference type="SUPFAM" id="SSF82689">
    <property type="entry name" value="Mechanosensitive channel protein MscS (YggB), C-terminal domain"/>
    <property type="match status" value="1"/>
</dbReference>
<feature type="domain" description="Mechanosensitive ion channel MscS" evidence="10">
    <location>
        <begin position="352"/>
        <end position="417"/>
    </location>
</feature>
<gene>
    <name evidence="12" type="ORF">WKW79_32875</name>
</gene>
<evidence type="ECO:0000259" key="10">
    <source>
        <dbReference type="Pfam" id="PF00924"/>
    </source>
</evidence>
<organism evidence="12 13">
    <name type="scientific">Variovorax robiniae</name>
    <dbReference type="NCBI Taxonomy" id="1836199"/>
    <lineage>
        <taxon>Bacteria</taxon>
        <taxon>Pseudomonadati</taxon>
        <taxon>Pseudomonadota</taxon>
        <taxon>Betaproteobacteria</taxon>
        <taxon>Burkholderiales</taxon>
        <taxon>Comamonadaceae</taxon>
        <taxon>Variovorax</taxon>
    </lineage>
</organism>
<reference evidence="12 13" key="1">
    <citation type="submission" date="2024-03" db="EMBL/GenBank/DDBJ databases">
        <title>Novel species of the genus Variovorax.</title>
        <authorList>
            <person name="Liu Q."/>
            <person name="Xin Y.-H."/>
        </authorList>
    </citation>
    <scope>NUCLEOTIDE SEQUENCE [LARGE SCALE GENOMIC DNA]</scope>
    <source>
        <strain evidence="12 13">KACC 18901</strain>
    </source>
</reference>
<keyword evidence="3" id="KW-1003">Cell membrane</keyword>
<dbReference type="SUPFAM" id="SSF50182">
    <property type="entry name" value="Sm-like ribonucleoproteins"/>
    <property type="match status" value="1"/>
</dbReference>
<evidence type="ECO:0000256" key="5">
    <source>
        <dbReference type="ARBA" id="ARBA00022989"/>
    </source>
</evidence>
<dbReference type="Pfam" id="PF00924">
    <property type="entry name" value="MS_channel_2nd"/>
    <property type="match status" value="1"/>
</dbReference>
<dbReference type="PANTHER" id="PTHR30221:SF18">
    <property type="entry name" value="SLL0590 PROTEIN"/>
    <property type="match status" value="1"/>
</dbReference>
<evidence type="ECO:0000259" key="11">
    <source>
        <dbReference type="Pfam" id="PF21082"/>
    </source>
</evidence>
<dbReference type="InterPro" id="IPR006685">
    <property type="entry name" value="MscS_channel_2nd"/>
</dbReference>
<feature type="signal peptide" evidence="9">
    <location>
        <begin position="1"/>
        <end position="25"/>
    </location>
</feature>
<dbReference type="InterPro" id="IPR010920">
    <property type="entry name" value="LSM_dom_sf"/>
</dbReference>
<evidence type="ECO:0000313" key="13">
    <source>
        <dbReference type="Proteomes" id="UP001367030"/>
    </source>
</evidence>
<comment type="caution">
    <text evidence="7">Lacks conserved residue(s) required for the propagation of feature annotation.</text>
</comment>
<evidence type="ECO:0000256" key="4">
    <source>
        <dbReference type="ARBA" id="ARBA00022692"/>
    </source>
</evidence>
<evidence type="ECO:0000313" key="12">
    <source>
        <dbReference type="EMBL" id="MEJ8859401.1"/>
    </source>
</evidence>
<keyword evidence="4 7" id="KW-0812">Transmembrane</keyword>
<dbReference type="Gene3D" id="2.30.30.60">
    <property type="match status" value="1"/>
</dbReference>
<evidence type="ECO:0000256" key="8">
    <source>
        <dbReference type="SAM" id="MobiDB-lite"/>
    </source>
</evidence>
<keyword evidence="7" id="KW-0406">Ion transport</keyword>
<feature type="transmembrane region" description="Helical" evidence="7">
    <location>
        <begin position="257"/>
        <end position="274"/>
    </location>
</feature>
<accession>A0ABU8XIU2</accession>
<dbReference type="Pfam" id="PF21082">
    <property type="entry name" value="MS_channel_3rd"/>
    <property type="match status" value="1"/>
</dbReference>
<dbReference type="InterPro" id="IPR045275">
    <property type="entry name" value="MscS_archaea/bacteria_type"/>
</dbReference>
<evidence type="ECO:0000256" key="7">
    <source>
        <dbReference type="RuleBase" id="RU369025"/>
    </source>
</evidence>
<evidence type="ECO:0000256" key="3">
    <source>
        <dbReference type="ARBA" id="ARBA00022475"/>
    </source>
</evidence>
<dbReference type="InterPro" id="IPR049278">
    <property type="entry name" value="MS_channel_C"/>
</dbReference>
<keyword evidence="7" id="KW-0813">Transport</keyword>
<comment type="similarity">
    <text evidence="2 7">Belongs to the MscS (TC 1.A.23) family.</text>
</comment>
<feature type="chain" id="PRO_5045884749" description="Small-conductance mechanosensitive channel" evidence="9">
    <location>
        <begin position="26"/>
        <end position="559"/>
    </location>
</feature>
<feature type="transmembrane region" description="Helical" evidence="7">
    <location>
        <begin position="338"/>
        <end position="360"/>
    </location>
</feature>
<feature type="transmembrane region" description="Helical" evidence="7">
    <location>
        <begin position="309"/>
        <end position="326"/>
    </location>
</feature>
<keyword evidence="13" id="KW-1185">Reference proteome</keyword>
<protein>
    <recommendedName>
        <fullName evidence="7">Small-conductance mechanosensitive channel</fullName>
    </recommendedName>
</protein>
<dbReference type="Gene3D" id="3.30.70.100">
    <property type="match status" value="1"/>
</dbReference>
<evidence type="ECO:0000256" key="9">
    <source>
        <dbReference type="SAM" id="SignalP"/>
    </source>
</evidence>
<comment type="caution">
    <text evidence="12">The sequence shown here is derived from an EMBL/GenBank/DDBJ whole genome shotgun (WGS) entry which is preliminary data.</text>
</comment>
<sequence length="559" mass="61011">MMSYIACRIAVVITVAMLANSTAGAVTSNPDSPELALEQAAVVVDGATLFLVRSPLGFPASERAAGIAKRIEAAARDRSIDPAFVRTGTVAGMTAIFAGPARIMAVSDADAQAAETTVEAFARAAGDRVRSAIIDYRVARTPERVRHAMLLASTATLLFLVAAAISVWLTIRLRRGVEHILHPRVQTLGFQSFAIVRAEQIRAVLSGILKFLGLLVLLALTFAWMVYVLDLFPWTIGVGNALLQHVVTPLTTIGRDFLAAIPNLIFLTILYFIFRSALRIVRLFFDAVEQGKVKLQHFEPEWAMPTYKIVRLAMIAFALVIAYPYVPGSSSAAFKGVSLFLGVVFSLGSSGAISNIIAGYMMTYRRAFRVGDRVKIGEVTGDITAMRLQVSHLRTTKHEEVVIPNSQIINSSVINYTTLARKDGLLLHTSIQIGYNTPWRQVEAMLLEAASHTKGLVAPPEPFVLQTKLGDCSIIYELNVGCDDPQRMHELYSVLHRNILDVFNDYGVSIVTPAYEEDPETPKVVPREKWFSPPAMADHEDQATSPQPGQPVPSNRGAA</sequence>
<name>A0ABU8XIU2_9BURK</name>
<keyword evidence="9" id="KW-0732">Signal</keyword>
<dbReference type="PANTHER" id="PTHR30221">
    <property type="entry name" value="SMALL-CONDUCTANCE MECHANOSENSITIVE CHANNEL"/>
    <property type="match status" value="1"/>
</dbReference>
<proteinExistence type="inferred from homology"/>
<evidence type="ECO:0000256" key="2">
    <source>
        <dbReference type="ARBA" id="ARBA00008017"/>
    </source>
</evidence>
<feature type="domain" description="Mechanosensitive ion channel MscS C-terminal" evidence="11">
    <location>
        <begin position="429"/>
        <end position="510"/>
    </location>
</feature>
<comment type="subcellular location">
    <subcellularLocation>
        <location evidence="7">Cell inner membrane</location>
        <topology evidence="7">Multi-pass membrane protein</topology>
    </subcellularLocation>
    <subcellularLocation>
        <location evidence="1">Cell membrane</location>
        <topology evidence="1">Multi-pass membrane protein</topology>
    </subcellularLocation>
</comment>
<comment type="function">
    <text evidence="7">Mechanosensitive channel that participates in the regulation of osmotic pressure changes within the cell, opening in response to stretch forces in the membrane lipid bilayer, without the need for other proteins. Contributes to normal resistance to hypoosmotic shock. Forms an ion channel of 1.0 nanosiemens conductance with a slight preference for anions.</text>
</comment>
<dbReference type="EMBL" id="JBBKZS010000028">
    <property type="protein sequence ID" value="MEJ8859401.1"/>
    <property type="molecule type" value="Genomic_DNA"/>
</dbReference>
<comment type="subunit">
    <text evidence="7">Homoheptamer.</text>
</comment>
<keyword evidence="7" id="KW-0997">Cell inner membrane</keyword>
<keyword evidence="6 7" id="KW-0472">Membrane</keyword>
<feature type="region of interest" description="Disordered" evidence="8">
    <location>
        <begin position="517"/>
        <end position="559"/>
    </location>
</feature>
<evidence type="ECO:0000256" key="6">
    <source>
        <dbReference type="ARBA" id="ARBA00023136"/>
    </source>
</evidence>
<keyword evidence="7" id="KW-0407">Ion channel</keyword>
<dbReference type="InterPro" id="IPR023408">
    <property type="entry name" value="MscS_beta-dom_sf"/>
</dbReference>
<dbReference type="InterPro" id="IPR011066">
    <property type="entry name" value="MscS_channel_C_sf"/>
</dbReference>
<dbReference type="Proteomes" id="UP001367030">
    <property type="component" value="Unassembled WGS sequence"/>
</dbReference>
<evidence type="ECO:0000256" key="1">
    <source>
        <dbReference type="ARBA" id="ARBA00004651"/>
    </source>
</evidence>
<dbReference type="RefSeq" id="WP_340339441.1">
    <property type="nucleotide sequence ID" value="NZ_JBBKZS010000028.1"/>
</dbReference>